<dbReference type="EMBL" id="MAPZ01000024">
    <property type="protein sequence ID" value="OBY10274.1"/>
    <property type="molecule type" value="Genomic_DNA"/>
</dbReference>
<dbReference type="AlphaFoldDB" id="A0A1B8RNH3"/>
<keyword evidence="2" id="KW-1185">Reference proteome</keyword>
<name>A0A1B8RNH3_9CLOT</name>
<evidence type="ECO:0000313" key="1">
    <source>
        <dbReference type="EMBL" id="OBY10274.1"/>
    </source>
</evidence>
<protein>
    <submittedName>
        <fullName evidence="1">Uncharacterized protein</fullName>
    </submittedName>
</protein>
<gene>
    <name evidence="1" type="ORF">CP373A1_12320</name>
</gene>
<comment type="caution">
    <text evidence="1">The sequence shown here is derived from an EMBL/GenBank/DDBJ whole genome shotgun (WGS) entry which is preliminary data.</text>
</comment>
<accession>A0A1B8RNH3</accession>
<dbReference type="Proteomes" id="UP000092714">
    <property type="component" value="Unassembled WGS sequence"/>
</dbReference>
<reference evidence="1 2" key="1">
    <citation type="submission" date="2016-06" db="EMBL/GenBank/DDBJ databases">
        <authorList>
            <person name="Kjaerup R.B."/>
            <person name="Dalgaard T.S."/>
            <person name="Juul-Madsen H.R."/>
        </authorList>
    </citation>
    <scope>NUCLEOTIDE SEQUENCE [LARGE SCALE GENOMIC DNA]</scope>
    <source>
        <strain evidence="1 2">373-A1</strain>
    </source>
</reference>
<organism evidence="1 2">
    <name type="scientific">Clostridium paraputrificum</name>
    <dbReference type="NCBI Taxonomy" id="29363"/>
    <lineage>
        <taxon>Bacteria</taxon>
        <taxon>Bacillati</taxon>
        <taxon>Bacillota</taxon>
        <taxon>Clostridia</taxon>
        <taxon>Eubacteriales</taxon>
        <taxon>Clostridiaceae</taxon>
        <taxon>Clostridium</taxon>
    </lineage>
</organism>
<proteinExistence type="predicted"/>
<evidence type="ECO:0000313" key="2">
    <source>
        <dbReference type="Proteomes" id="UP000092714"/>
    </source>
</evidence>
<sequence length="59" mass="6834">MLHFREVIFGENHYECFMKGTLECAVMKVGLIAKKGGTAENVFRPFMVDIAFFIYKKIN</sequence>